<dbReference type="EMBL" id="GBRH01199826">
    <property type="protein sequence ID" value="JAD98069.1"/>
    <property type="molecule type" value="Transcribed_RNA"/>
</dbReference>
<organism evidence="1">
    <name type="scientific">Arundo donax</name>
    <name type="common">Giant reed</name>
    <name type="synonym">Donax arundinaceus</name>
    <dbReference type="NCBI Taxonomy" id="35708"/>
    <lineage>
        <taxon>Eukaryota</taxon>
        <taxon>Viridiplantae</taxon>
        <taxon>Streptophyta</taxon>
        <taxon>Embryophyta</taxon>
        <taxon>Tracheophyta</taxon>
        <taxon>Spermatophyta</taxon>
        <taxon>Magnoliopsida</taxon>
        <taxon>Liliopsida</taxon>
        <taxon>Poales</taxon>
        <taxon>Poaceae</taxon>
        <taxon>PACMAD clade</taxon>
        <taxon>Arundinoideae</taxon>
        <taxon>Arundineae</taxon>
        <taxon>Arundo</taxon>
    </lineage>
</organism>
<name>A0A0A9EBF3_ARUDO</name>
<protein>
    <submittedName>
        <fullName evidence="1">Uncharacterized protein</fullName>
    </submittedName>
</protein>
<reference evidence="1" key="1">
    <citation type="submission" date="2014-09" db="EMBL/GenBank/DDBJ databases">
        <authorList>
            <person name="Magalhaes I.L.F."/>
            <person name="Oliveira U."/>
            <person name="Santos F.R."/>
            <person name="Vidigal T.H.D.A."/>
            <person name="Brescovit A.D."/>
            <person name="Santos A.J."/>
        </authorList>
    </citation>
    <scope>NUCLEOTIDE SEQUENCE</scope>
    <source>
        <tissue evidence="1">Shoot tissue taken approximately 20 cm above the soil surface</tissue>
    </source>
</reference>
<accession>A0A0A9EBF3</accession>
<sequence length="57" mass="6498">MRRHGSGEIRHLSHFITSDSSSPLYAPRSSRIRIHFFPIRLCSVWLALCGGRIPCCD</sequence>
<reference evidence="1" key="2">
    <citation type="journal article" date="2015" name="Data Brief">
        <title>Shoot transcriptome of the giant reed, Arundo donax.</title>
        <authorList>
            <person name="Barrero R.A."/>
            <person name="Guerrero F.D."/>
            <person name="Moolhuijzen P."/>
            <person name="Goolsby J.A."/>
            <person name="Tidwell J."/>
            <person name="Bellgard S.E."/>
            <person name="Bellgard M.I."/>
        </authorList>
    </citation>
    <scope>NUCLEOTIDE SEQUENCE</scope>
    <source>
        <tissue evidence="1">Shoot tissue taken approximately 20 cm above the soil surface</tissue>
    </source>
</reference>
<proteinExistence type="predicted"/>
<dbReference type="AlphaFoldDB" id="A0A0A9EBF3"/>
<evidence type="ECO:0000313" key="1">
    <source>
        <dbReference type="EMBL" id="JAD98069.1"/>
    </source>
</evidence>